<dbReference type="PANTHER" id="PTHR10279">
    <property type="entry name" value="ORNITHINE DECARBOXYLASE ANTIZYME"/>
    <property type="match status" value="1"/>
</dbReference>
<dbReference type="GO" id="GO:0005634">
    <property type="term" value="C:nucleus"/>
    <property type="evidence" value="ECO:0007669"/>
    <property type="project" value="TreeGrafter"/>
</dbReference>
<feature type="compositionally biased region" description="Polar residues" evidence="6">
    <location>
        <begin position="80"/>
        <end position="92"/>
    </location>
</feature>
<proteinExistence type="inferred from homology"/>
<evidence type="ECO:0000256" key="6">
    <source>
        <dbReference type="SAM" id="MobiDB-lite"/>
    </source>
</evidence>
<protein>
    <recommendedName>
        <fullName evidence="4">Ornithine decarboxylase antizyme</fullName>
    </recommendedName>
</protein>
<evidence type="ECO:0000313" key="7">
    <source>
        <dbReference type="EMBL" id="EFX02200.1"/>
    </source>
</evidence>
<keyword evidence="5" id="KW-0688">Ribosomal frameshifting</keyword>
<accession>F0XJQ8</accession>
<dbReference type="Proteomes" id="UP000007796">
    <property type="component" value="Unassembled WGS sequence"/>
</dbReference>
<dbReference type="RefSeq" id="XP_014171682.1">
    <property type="nucleotide sequence ID" value="XM_014316207.1"/>
</dbReference>
<name>F0XJQ8_GROCL</name>
<comment type="similarity">
    <text evidence="2">Belongs to the ODC antizyme family.</text>
</comment>
<dbReference type="EMBL" id="GL629782">
    <property type="protein sequence ID" value="EFX02200.1"/>
    <property type="molecule type" value="Genomic_DNA"/>
</dbReference>
<dbReference type="GO" id="GO:0005737">
    <property type="term" value="C:cytoplasm"/>
    <property type="evidence" value="ECO:0007669"/>
    <property type="project" value="TreeGrafter"/>
</dbReference>
<evidence type="ECO:0000256" key="5">
    <source>
        <dbReference type="ARBA" id="ARBA00022758"/>
    </source>
</evidence>
<dbReference type="InterPro" id="IPR038581">
    <property type="entry name" value="ODC_AZ_sf"/>
</dbReference>
<dbReference type="SUPFAM" id="SSF55729">
    <property type="entry name" value="Acyl-CoA N-acyltransferases (Nat)"/>
    <property type="match status" value="1"/>
</dbReference>
<dbReference type="Pfam" id="PF02100">
    <property type="entry name" value="ODC_AZ"/>
    <property type="match status" value="1"/>
</dbReference>
<dbReference type="eggNOG" id="ENOG502S3W3">
    <property type="taxonomic scope" value="Eukaryota"/>
</dbReference>
<sequence length="318" mass="33435">MASMKQSSKNQSSSNYGEDVSRQANVLASCYVVDASASSLRGFHYCTTILAGLPSPPSSPPLAAITATNELALFPKKHTSTSSRGGNYNNTRSGRRGGATLRIREECERFFCEIMKVVFQGERNMAGNGSGLTGVYKIISSSNGSGSIGSPNGQLCTPPSEYGHMPALSRTLSGASATSVASVVSSTSTSMAVGAVADRYCDVTAWLEIWDYAGGSSFRGFLCEDLGGEKTLFAFFDRGVVGRDLKQALMALLELADSAIGCSQVVICVDRAAQPGDVASLMKGLQWAGFSPTTLDTWTGGKGVDVTSPAWIFMGMEL</sequence>
<gene>
    <name evidence="7" type="ORF">CMQ_2249</name>
</gene>
<dbReference type="STRING" id="655863.F0XJQ8"/>
<dbReference type="Gene3D" id="3.40.630.60">
    <property type="match status" value="1"/>
</dbReference>
<dbReference type="InParanoid" id="F0XJQ8"/>
<evidence type="ECO:0000256" key="3">
    <source>
        <dbReference type="ARBA" id="ARBA00011486"/>
    </source>
</evidence>
<comment type="subunit">
    <text evidence="3">Interacts with ODC and thereby sterically blocks ODC homodimerization.</text>
</comment>
<dbReference type="InterPro" id="IPR016181">
    <property type="entry name" value="Acyl_CoA_acyltransferase"/>
</dbReference>
<organism evidence="8">
    <name type="scientific">Grosmannia clavigera (strain kw1407 / UAMH 11150)</name>
    <name type="common">Blue stain fungus</name>
    <name type="synonym">Graphiocladiella clavigera</name>
    <dbReference type="NCBI Taxonomy" id="655863"/>
    <lineage>
        <taxon>Eukaryota</taxon>
        <taxon>Fungi</taxon>
        <taxon>Dikarya</taxon>
        <taxon>Ascomycota</taxon>
        <taxon>Pezizomycotina</taxon>
        <taxon>Sordariomycetes</taxon>
        <taxon>Sordariomycetidae</taxon>
        <taxon>Ophiostomatales</taxon>
        <taxon>Ophiostomataceae</taxon>
        <taxon>Leptographium</taxon>
    </lineage>
</organism>
<dbReference type="GO" id="GO:0045732">
    <property type="term" value="P:positive regulation of protein catabolic process"/>
    <property type="evidence" value="ECO:0007669"/>
    <property type="project" value="TreeGrafter"/>
</dbReference>
<evidence type="ECO:0000256" key="4">
    <source>
        <dbReference type="ARBA" id="ARBA00017712"/>
    </source>
</evidence>
<reference evidence="7 8" key="1">
    <citation type="journal article" date="2011" name="Proc. Natl. Acad. Sci. U.S.A.">
        <title>Genome and transcriptome analyses of the mountain pine beetle-fungal symbiont Grosmannia clavigera, a lodgepole pine pathogen.</title>
        <authorList>
            <person name="DiGuistini S."/>
            <person name="Wang Y."/>
            <person name="Liao N.Y."/>
            <person name="Taylor G."/>
            <person name="Tanguay P."/>
            <person name="Feau N."/>
            <person name="Henrissat B."/>
            <person name="Chan S.K."/>
            <person name="Hesse-Orce U."/>
            <person name="Alamouti S.M."/>
            <person name="Tsui C.K.M."/>
            <person name="Docking R.T."/>
            <person name="Levasseur A."/>
            <person name="Haridas S."/>
            <person name="Robertson G."/>
            <person name="Birol I."/>
            <person name="Holt R.A."/>
            <person name="Marra M.A."/>
            <person name="Hamelin R.C."/>
            <person name="Hirst M."/>
            <person name="Jones S.J.M."/>
            <person name="Bohlmann J."/>
            <person name="Breuil C."/>
        </authorList>
    </citation>
    <scope>NUCLEOTIDE SEQUENCE [LARGE SCALE GENOMIC DNA]</scope>
    <source>
        <strain evidence="8">kw1407 / UAMH 11150</strain>
    </source>
</reference>
<keyword evidence="8" id="KW-1185">Reference proteome</keyword>
<evidence type="ECO:0000256" key="1">
    <source>
        <dbReference type="ARBA" id="ARBA00002307"/>
    </source>
</evidence>
<evidence type="ECO:0000256" key="2">
    <source>
        <dbReference type="ARBA" id="ARBA00008796"/>
    </source>
</evidence>
<dbReference type="HOGENOM" id="CLU_086393_0_1_1"/>
<dbReference type="InterPro" id="IPR002993">
    <property type="entry name" value="ODC_AZ"/>
</dbReference>
<dbReference type="AlphaFoldDB" id="F0XJQ8"/>
<dbReference type="GeneID" id="25975217"/>
<dbReference type="GO" id="GO:0075523">
    <property type="term" value="P:viral translational frameshifting"/>
    <property type="evidence" value="ECO:0007669"/>
    <property type="project" value="UniProtKB-KW"/>
</dbReference>
<evidence type="ECO:0000313" key="8">
    <source>
        <dbReference type="Proteomes" id="UP000007796"/>
    </source>
</evidence>
<dbReference type="OrthoDB" id="5959761at2759"/>
<dbReference type="GO" id="GO:0008073">
    <property type="term" value="F:ornithine decarboxylase inhibitor activity"/>
    <property type="evidence" value="ECO:0007669"/>
    <property type="project" value="InterPro"/>
</dbReference>
<comment type="function">
    <text evidence="1">Ornithine decarboxylase (ODC) antizyme protein that negatively regulates ODC activity and intracellular polyamine biosynthesis in response to increased intracellular polyamine levels. Binds to ODC monomers, inhibiting the assembly of the functional ODC homodimer, and targets the monomers for ubiquitin-independent proteolytic destruction by the 26S proteasome.</text>
</comment>
<feature type="region of interest" description="Disordered" evidence="6">
    <location>
        <begin position="77"/>
        <end position="97"/>
    </location>
</feature>
<dbReference type="PANTHER" id="PTHR10279:SF10">
    <property type="entry name" value="ORNITHINE DECARBOXYLASE ANTIZYME"/>
    <property type="match status" value="1"/>
</dbReference>